<name>A0A6J4N398_9CHLR</name>
<organism evidence="1">
    <name type="scientific">uncultured Chloroflexia bacterium</name>
    <dbReference type="NCBI Taxonomy" id="1672391"/>
    <lineage>
        <taxon>Bacteria</taxon>
        <taxon>Bacillati</taxon>
        <taxon>Chloroflexota</taxon>
        <taxon>Chloroflexia</taxon>
        <taxon>environmental samples</taxon>
    </lineage>
</organism>
<reference evidence="1" key="1">
    <citation type="submission" date="2020-02" db="EMBL/GenBank/DDBJ databases">
        <authorList>
            <person name="Meier V. D."/>
        </authorList>
    </citation>
    <scope>NUCLEOTIDE SEQUENCE</scope>
    <source>
        <strain evidence="1">AVDCRST_MAG93</strain>
    </source>
</reference>
<sequence length="31" mass="3576">MLDGRASIQLTLDSYSYLMPSMSRNTAERMH</sequence>
<dbReference type="AlphaFoldDB" id="A0A6J4N398"/>
<feature type="non-terminal residue" evidence="1">
    <location>
        <position position="31"/>
    </location>
</feature>
<dbReference type="EMBL" id="CADCTR010002964">
    <property type="protein sequence ID" value="CAA9376189.1"/>
    <property type="molecule type" value="Genomic_DNA"/>
</dbReference>
<evidence type="ECO:0000313" key="1">
    <source>
        <dbReference type="EMBL" id="CAA9376189.1"/>
    </source>
</evidence>
<protein>
    <submittedName>
        <fullName evidence="1">Uncharacterized protein</fullName>
    </submittedName>
</protein>
<proteinExistence type="predicted"/>
<gene>
    <name evidence="1" type="ORF">AVDCRST_MAG93-8839</name>
</gene>
<accession>A0A6J4N398</accession>